<dbReference type="AlphaFoldDB" id="A0A2N9I8L4"/>
<feature type="region of interest" description="Disordered" evidence="6">
    <location>
        <begin position="136"/>
        <end position="237"/>
    </location>
</feature>
<evidence type="ECO:0000256" key="2">
    <source>
        <dbReference type="ARBA" id="ARBA00022475"/>
    </source>
</evidence>
<evidence type="ECO:0000256" key="3">
    <source>
        <dbReference type="ARBA" id="ARBA00022821"/>
    </source>
</evidence>
<keyword evidence="2" id="KW-0472">Membrane</keyword>
<dbReference type="PANTHER" id="PTHR43670:SF34">
    <property type="entry name" value="HSP20-LIKE CHAPERONES SUPERFAMILY PROTEIN"/>
    <property type="match status" value="1"/>
</dbReference>
<gene>
    <name evidence="8" type="ORF">FSB_LOCUS48874</name>
</gene>
<dbReference type="InterPro" id="IPR002068">
    <property type="entry name" value="A-crystallin/Hsp20_dom"/>
</dbReference>
<feature type="compositionally biased region" description="Acidic residues" evidence="6">
    <location>
        <begin position="138"/>
        <end position="147"/>
    </location>
</feature>
<dbReference type="Pfam" id="PF00011">
    <property type="entry name" value="HSP20"/>
    <property type="match status" value="1"/>
</dbReference>
<evidence type="ECO:0000256" key="6">
    <source>
        <dbReference type="SAM" id="MobiDB-lite"/>
    </source>
</evidence>
<dbReference type="SUPFAM" id="SSF49764">
    <property type="entry name" value="HSP20-like chaperones"/>
    <property type="match status" value="1"/>
</dbReference>
<dbReference type="EMBL" id="OIVN01005120">
    <property type="protein sequence ID" value="SPD20992.1"/>
    <property type="molecule type" value="Genomic_DNA"/>
</dbReference>
<evidence type="ECO:0000256" key="1">
    <source>
        <dbReference type="ARBA" id="ARBA00004162"/>
    </source>
</evidence>
<reference evidence="8" key="1">
    <citation type="submission" date="2018-02" db="EMBL/GenBank/DDBJ databases">
        <authorList>
            <person name="Cohen D.B."/>
            <person name="Kent A.D."/>
        </authorList>
    </citation>
    <scope>NUCLEOTIDE SEQUENCE</scope>
</reference>
<comment type="subcellular location">
    <subcellularLocation>
        <location evidence="1">Cell membrane</location>
        <topology evidence="1">Single-pass membrane protein</topology>
    </subcellularLocation>
</comment>
<feature type="compositionally biased region" description="Polar residues" evidence="6">
    <location>
        <begin position="159"/>
        <end position="173"/>
    </location>
</feature>
<evidence type="ECO:0000256" key="4">
    <source>
        <dbReference type="PROSITE-ProRule" id="PRU00285"/>
    </source>
</evidence>
<feature type="domain" description="SHSP" evidence="7">
    <location>
        <begin position="23"/>
        <end position="143"/>
    </location>
</feature>
<dbReference type="InterPro" id="IPR008978">
    <property type="entry name" value="HSP20-like_chaperone"/>
</dbReference>
<feature type="compositionally biased region" description="Basic and acidic residues" evidence="6">
    <location>
        <begin position="177"/>
        <end position="191"/>
    </location>
</feature>
<dbReference type="PROSITE" id="PS01031">
    <property type="entry name" value="SHSP"/>
    <property type="match status" value="1"/>
</dbReference>
<proteinExistence type="inferred from homology"/>
<dbReference type="PANTHER" id="PTHR43670">
    <property type="entry name" value="HEAT SHOCK PROTEIN 26"/>
    <property type="match status" value="1"/>
</dbReference>
<dbReference type="GO" id="GO:0006952">
    <property type="term" value="P:defense response"/>
    <property type="evidence" value="ECO:0007669"/>
    <property type="project" value="UniProtKB-KW"/>
</dbReference>
<organism evidence="8">
    <name type="scientific">Fagus sylvatica</name>
    <name type="common">Beechnut</name>
    <dbReference type="NCBI Taxonomy" id="28930"/>
    <lineage>
        <taxon>Eukaryota</taxon>
        <taxon>Viridiplantae</taxon>
        <taxon>Streptophyta</taxon>
        <taxon>Embryophyta</taxon>
        <taxon>Tracheophyta</taxon>
        <taxon>Spermatophyta</taxon>
        <taxon>Magnoliopsida</taxon>
        <taxon>eudicotyledons</taxon>
        <taxon>Gunneridae</taxon>
        <taxon>Pentapetalae</taxon>
        <taxon>rosids</taxon>
        <taxon>fabids</taxon>
        <taxon>Fagales</taxon>
        <taxon>Fagaceae</taxon>
        <taxon>Fagus</taxon>
    </lineage>
</organism>
<protein>
    <recommendedName>
        <fullName evidence="7">SHSP domain-containing protein</fullName>
    </recommendedName>
</protein>
<dbReference type="CDD" id="cd06464">
    <property type="entry name" value="ACD_sHsps-like"/>
    <property type="match status" value="1"/>
</dbReference>
<feature type="compositionally biased region" description="Basic and acidic residues" evidence="6">
    <location>
        <begin position="219"/>
        <end position="230"/>
    </location>
</feature>
<comment type="similarity">
    <text evidence="4 5">Belongs to the small heat shock protein (HSP20) family.</text>
</comment>
<dbReference type="GO" id="GO:0034605">
    <property type="term" value="P:cellular response to heat"/>
    <property type="evidence" value="ECO:0007669"/>
    <property type="project" value="TreeGrafter"/>
</dbReference>
<dbReference type="GO" id="GO:0005886">
    <property type="term" value="C:plasma membrane"/>
    <property type="evidence" value="ECO:0007669"/>
    <property type="project" value="UniProtKB-SubCell"/>
</dbReference>
<sequence>MEIELGLKITHTRDDLTSTADFRIAKDQAGPIFMSRENDTMFILTAHLKGFKREKIGIKINEDGTRIGVGGEKLVQEMVMIGWVVYKKWVEIRRFRKVFKIPDEVVLDRIKATFNEEESILTIVMPKLEKGIRGVGIEEVEEEEEQVTETSEKPDSEQAEQQVPQETQKQIPNQAKHPVDKDEVRQREESHGNGVGNEIQEESNESCQEKEGESLVAEKQTDHGESETQKKQPASKRPLVQKYGLRIAYDSASCSSARLSKFILNGQWNRPHARFEDLVQIQCKLWEVQMGGFDRLECLPAARKVFSCKKTWKAILEKRTSVNWWNLV</sequence>
<accession>A0A2N9I8L4</accession>
<dbReference type="Gene3D" id="2.60.40.790">
    <property type="match status" value="1"/>
</dbReference>
<evidence type="ECO:0000313" key="8">
    <source>
        <dbReference type="EMBL" id="SPD20992.1"/>
    </source>
</evidence>
<keyword evidence="2" id="KW-1003">Cell membrane</keyword>
<keyword evidence="3" id="KW-0611">Plant defense</keyword>
<evidence type="ECO:0000256" key="5">
    <source>
        <dbReference type="RuleBase" id="RU003616"/>
    </source>
</evidence>
<evidence type="ECO:0000259" key="7">
    <source>
        <dbReference type="PROSITE" id="PS01031"/>
    </source>
</evidence>
<name>A0A2N9I8L4_FAGSY</name>